<reference evidence="1 2" key="1">
    <citation type="journal article" date="2019" name="Sci. Rep.">
        <title>Comparative genomics of chytrid fungi reveal insights into the obligate biotrophic and pathogenic lifestyle of Synchytrium endobioticum.</title>
        <authorList>
            <person name="van de Vossenberg B.T.L.H."/>
            <person name="Warris S."/>
            <person name="Nguyen H.D.T."/>
            <person name="van Gent-Pelzer M.P.E."/>
            <person name="Joly D.L."/>
            <person name="van de Geest H.C."/>
            <person name="Bonants P.J.M."/>
            <person name="Smith D.S."/>
            <person name="Levesque C.A."/>
            <person name="van der Lee T.A.J."/>
        </authorList>
    </citation>
    <scope>NUCLEOTIDE SEQUENCE [LARGE SCALE GENOMIC DNA]</scope>
    <source>
        <strain evidence="1 2">CBS 675.73</strain>
    </source>
</reference>
<dbReference type="EMBL" id="QEAP01000238">
    <property type="protein sequence ID" value="TPX71959.1"/>
    <property type="molecule type" value="Genomic_DNA"/>
</dbReference>
<dbReference type="AlphaFoldDB" id="A0A507F6Q1"/>
<keyword evidence="2" id="KW-1185">Reference proteome</keyword>
<evidence type="ECO:0000313" key="2">
    <source>
        <dbReference type="Proteomes" id="UP000320333"/>
    </source>
</evidence>
<organism evidence="1 2">
    <name type="scientific">Chytriomyces confervae</name>
    <dbReference type="NCBI Taxonomy" id="246404"/>
    <lineage>
        <taxon>Eukaryota</taxon>
        <taxon>Fungi</taxon>
        <taxon>Fungi incertae sedis</taxon>
        <taxon>Chytridiomycota</taxon>
        <taxon>Chytridiomycota incertae sedis</taxon>
        <taxon>Chytridiomycetes</taxon>
        <taxon>Chytridiales</taxon>
        <taxon>Chytriomycetaceae</taxon>
        <taxon>Chytriomyces</taxon>
    </lineage>
</organism>
<name>A0A507F6Q1_9FUNG</name>
<sequence>MFGVGMLKFAELKVMVENQFYGFTIKIYISRLSKQAISSRHSTDPAKRGLSKTAQGFDLSDLPTFHASETTREIVKPAGTRSDTFLSLGDSVFVDNDISSAMGDEPFSGSNGVTTPVWRKEGLSFEDALVVDNTIAPPELGDHLSESQFGYNLYKMAKKYTTQ</sequence>
<dbReference type="Proteomes" id="UP000320333">
    <property type="component" value="Unassembled WGS sequence"/>
</dbReference>
<comment type="caution">
    <text evidence="1">The sequence shown here is derived from an EMBL/GenBank/DDBJ whole genome shotgun (WGS) entry which is preliminary data.</text>
</comment>
<evidence type="ECO:0000313" key="1">
    <source>
        <dbReference type="EMBL" id="TPX71959.1"/>
    </source>
</evidence>
<proteinExistence type="predicted"/>
<accession>A0A507F6Q1</accession>
<protein>
    <submittedName>
        <fullName evidence="1">Uncharacterized protein</fullName>
    </submittedName>
</protein>
<dbReference type="OrthoDB" id="10543415at2759"/>
<gene>
    <name evidence="1" type="ORF">CcCBS67573_g06030</name>
</gene>